<keyword evidence="3" id="KW-1185">Reference proteome</keyword>
<dbReference type="SUPFAM" id="SSF51735">
    <property type="entry name" value="NAD(P)-binding Rossmann-fold domains"/>
    <property type="match status" value="1"/>
</dbReference>
<dbReference type="PANTHER" id="PTHR15020:SF50">
    <property type="entry name" value="UPF0659 PROTEIN YMR090W"/>
    <property type="match status" value="1"/>
</dbReference>
<evidence type="ECO:0000313" key="2">
    <source>
        <dbReference type="EMBL" id="WGK69908.1"/>
    </source>
</evidence>
<dbReference type="EMBL" id="CP123443">
    <property type="protein sequence ID" value="WGK69908.1"/>
    <property type="molecule type" value="Genomic_DNA"/>
</dbReference>
<name>A0ABY8ML36_9SPIO</name>
<reference evidence="2 3" key="1">
    <citation type="submission" date="2023-04" db="EMBL/GenBank/DDBJ databases">
        <title>Spirochaete genome identified in red abalone sample constitutes a novel genus.</title>
        <authorList>
            <person name="Sharma S.P."/>
            <person name="Purcell C.M."/>
            <person name="Hyde J.R."/>
            <person name="Severin A.J."/>
        </authorList>
    </citation>
    <scope>NUCLEOTIDE SEQUENCE [LARGE SCALE GENOMIC DNA]</scope>
    <source>
        <strain evidence="2 3">SP-2023</strain>
    </source>
</reference>
<dbReference type="Pfam" id="PF13460">
    <property type="entry name" value="NAD_binding_10"/>
    <property type="match status" value="1"/>
</dbReference>
<dbReference type="RefSeq" id="WP_326928104.1">
    <property type="nucleotide sequence ID" value="NZ_CP123443.1"/>
</dbReference>
<sequence>MDKKITVAVFGASGNVGNHFVNQALEAGLTIKAFVRNPKKYSLSENPNVEIIEGNVTNFADVERAVTNADVVISCLGNVKVNGNYITIMHTAHDNILKAASKQTTVPRCIFISTIGCGGTSWLVKQMLTLIVGKTTFADYEKADKRIREENTVPFLLVRPYALTDKEGNGKYYVTKNQNGTFFKPISRADVAKFILNAVTDQQWDGSPGVLLGGAKP</sequence>
<gene>
    <name evidence="2" type="ORF">P0082_03355</name>
</gene>
<dbReference type="PANTHER" id="PTHR15020">
    <property type="entry name" value="FLAVIN REDUCTASE-RELATED"/>
    <property type="match status" value="1"/>
</dbReference>
<evidence type="ECO:0000259" key="1">
    <source>
        <dbReference type="Pfam" id="PF13460"/>
    </source>
</evidence>
<dbReference type="InterPro" id="IPR036291">
    <property type="entry name" value="NAD(P)-bd_dom_sf"/>
</dbReference>
<dbReference type="InterPro" id="IPR016040">
    <property type="entry name" value="NAD(P)-bd_dom"/>
</dbReference>
<accession>A0ABY8ML36</accession>
<evidence type="ECO:0000313" key="3">
    <source>
        <dbReference type="Proteomes" id="UP001228690"/>
    </source>
</evidence>
<dbReference type="Gene3D" id="3.40.50.720">
    <property type="entry name" value="NAD(P)-binding Rossmann-like Domain"/>
    <property type="match status" value="1"/>
</dbReference>
<feature type="domain" description="NAD(P)-binding" evidence="1">
    <location>
        <begin position="11"/>
        <end position="201"/>
    </location>
</feature>
<organism evidence="2 3">
    <name type="scientific">Candidatus Haliotispira prima</name>
    <dbReference type="NCBI Taxonomy" id="3034016"/>
    <lineage>
        <taxon>Bacteria</taxon>
        <taxon>Pseudomonadati</taxon>
        <taxon>Spirochaetota</taxon>
        <taxon>Spirochaetia</taxon>
        <taxon>Spirochaetales</taxon>
        <taxon>Spirochaetaceae</taxon>
        <taxon>Candidatus Haliotispira</taxon>
    </lineage>
</organism>
<protein>
    <submittedName>
        <fullName evidence="2">NAD(P)H-binding protein</fullName>
    </submittedName>
</protein>
<proteinExistence type="predicted"/>
<dbReference type="Proteomes" id="UP001228690">
    <property type="component" value="Chromosome"/>
</dbReference>